<evidence type="ECO:0000256" key="2">
    <source>
        <dbReference type="ARBA" id="ARBA00022980"/>
    </source>
</evidence>
<dbReference type="GO" id="GO:0003735">
    <property type="term" value="F:structural constituent of ribosome"/>
    <property type="evidence" value="ECO:0007669"/>
    <property type="project" value="InterPro"/>
</dbReference>
<dbReference type="PANTHER" id="PTHR11759">
    <property type="entry name" value="40S RIBOSOMAL PROTEIN S14/30S RIBOSOMAL PROTEIN S11"/>
    <property type="match status" value="1"/>
</dbReference>
<organism evidence="5 6">
    <name type="scientific">Fopius arisanus</name>
    <dbReference type="NCBI Taxonomy" id="64838"/>
    <lineage>
        <taxon>Eukaryota</taxon>
        <taxon>Metazoa</taxon>
        <taxon>Ecdysozoa</taxon>
        <taxon>Arthropoda</taxon>
        <taxon>Hexapoda</taxon>
        <taxon>Insecta</taxon>
        <taxon>Pterygota</taxon>
        <taxon>Neoptera</taxon>
        <taxon>Endopterygota</taxon>
        <taxon>Hymenoptera</taxon>
        <taxon>Apocrita</taxon>
        <taxon>Ichneumonoidea</taxon>
        <taxon>Braconidae</taxon>
        <taxon>Opiinae</taxon>
        <taxon>Fopius</taxon>
    </lineage>
</organism>
<keyword evidence="3" id="KW-0687">Ribonucleoprotein</keyword>
<dbReference type="OrthoDB" id="1654884at2759"/>
<dbReference type="GO" id="GO:0006412">
    <property type="term" value="P:translation"/>
    <property type="evidence" value="ECO:0007669"/>
    <property type="project" value="InterPro"/>
</dbReference>
<keyword evidence="4" id="KW-1133">Transmembrane helix</keyword>
<gene>
    <name evidence="6" type="primary">LOC105264732</name>
</gene>
<dbReference type="CTD" id="64963"/>
<dbReference type="AlphaFoldDB" id="A0A9R1SZP2"/>
<evidence type="ECO:0000256" key="1">
    <source>
        <dbReference type="ARBA" id="ARBA00006194"/>
    </source>
</evidence>
<dbReference type="InterPro" id="IPR036967">
    <property type="entry name" value="Ribosomal_uS11_sf"/>
</dbReference>
<dbReference type="InterPro" id="IPR001971">
    <property type="entry name" value="Ribosomal_uS11"/>
</dbReference>
<evidence type="ECO:0000256" key="4">
    <source>
        <dbReference type="SAM" id="Phobius"/>
    </source>
</evidence>
<dbReference type="GO" id="GO:1990904">
    <property type="term" value="C:ribonucleoprotein complex"/>
    <property type="evidence" value="ECO:0007669"/>
    <property type="project" value="UniProtKB-KW"/>
</dbReference>
<dbReference type="Proteomes" id="UP000694866">
    <property type="component" value="Unplaced"/>
</dbReference>
<evidence type="ECO:0000313" key="6">
    <source>
        <dbReference type="RefSeq" id="XP_011300115.1"/>
    </source>
</evidence>
<dbReference type="GeneID" id="105264732"/>
<evidence type="ECO:0000313" key="5">
    <source>
        <dbReference type="Proteomes" id="UP000694866"/>
    </source>
</evidence>
<reference evidence="6" key="1">
    <citation type="submission" date="2025-08" db="UniProtKB">
        <authorList>
            <consortium name="RefSeq"/>
        </authorList>
    </citation>
    <scope>IDENTIFICATION</scope>
    <source>
        <strain evidence="6">USDA-PBARC FA_bdor</strain>
        <tissue evidence="6">Whole organism</tissue>
    </source>
</reference>
<keyword evidence="5" id="KW-1185">Reference proteome</keyword>
<keyword evidence="4" id="KW-0812">Transmembrane</keyword>
<keyword evidence="4" id="KW-0472">Membrane</keyword>
<dbReference type="Pfam" id="PF00411">
    <property type="entry name" value="Ribosomal_S11"/>
    <property type="match status" value="1"/>
</dbReference>
<dbReference type="Gene3D" id="3.30.420.80">
    <property type="entry name" value="Ribosomal protein S11"/>
    <property type="match status" value="1"/>
</dbReference>
<dbReference type="KEGG" id="fas:105264732"/>
<accession>A0A9R1SZP2</accession>
<feature type="transmembrane region" description="Helical" evidence="4">
    <location>
        <begin position="20"/>
        <end position="43"/>
    </location>
</feature>
<comment type="similarity">
    <text evidence="1">Belongs to the universal ribosomal protein uS11 family.</text>
</comment>
<dbReference type="SUPFAM" id="SSF53137">
    <property type="entry name" value="Translational machinery components"/>
    <property type="match status" value="1"/>
</dbReference>
<dbReference type="RefSeq" id="XP_011300115.1">
    <property type="nucleotide sequence ID" value="XM_011301813.1"/>
</dbReference>
<name>A0A9R1SZP2_9HYME</name>
<evidence type="ECO:0000256" key="3">
    <source>
        <dbReference type="ARBA" id="ARBA00023274"/>
    </source>
</evidence>
<sequence length="101" mass="11299">MFIVSGDKLYDHVHITSHSLALFIIFNSAGFKISLSEIFSLILQKALEKGFQTVRVRVRGLGPGRMASLKGLQMGGMDIISVTDNTRVTWTPLRPRKARRV</sequence>
<proteinExistence type="inferred from homology"/>
<protein>
    <submittedName>
        <fullName evidence="6">28S ribosomal protein S11, mitochondrial-like</fullName>
    </submittedName>
</protein>
<dbReference type="GO" id="GO:0005840">
    <property type="term" value="C:ribosome"/>
    <property type="evidence" value="ECO:0007669"/>
    <property type="project" value="UniProtKB-KW"/>
</dbReference>
<keyword evidence="2" id="KW-0689">Ribosomal protein</keyword>